<accession>A0A174ZDX1</accession>
<evidence type="ECO:0000313" key="1">
    <source>
        <dbReference type="EMBL" id="CUQ82458.1"/>
    </source>
</evidence>
<dbReference type="Proteomes" id="UP000095662">
    <property type="component" value="Unassembled WGS sequence"/>
</dbReference>
<protein>
    <submittedName>
        <fullName evidence="1">Uncharacterized protein</fullName>
    </submittedName>
</protein>
<dbReference type="AlphaFoldDB" id="A0A174ZDX1"/>
<dbReference type="EMBL" id="CZBY01000003">
    <property type="protein sequence ID" value="CUQ82458.1"/>
    <property type="molecule type" value="Genomic_DNA"/>
</dbReference>
<name>A0A174ZDX1_9FIRM</name>
<dbReference type="STRING" id="39492.ERS852540_00482"/>
<sequence length="65" mass="7620">MKKYTRIDYTKVELPEELLTSFAKALAPEIRKFYDSDEGKAYFEKWLTKHPEYDERTPDATASGV</sequence>
<proteinExistence type="predicted"/>
<gene>
    <name evidence="1" type="ORF">ERS852540_00482</name>
</gene>
<reference evidence="1 2" key="1">
    <citation type="submission" date="2015-09" db="EMBL/GenBank/DDBJ databases">
        <authorList>
            <consortium name="Pathogen Informatics"/>
        </authorList>
    </citation>
    <scope>NUCLEOTIDE SEQUENCE [LARGE SCALE GENOMIC DNA]</scope>
    <source>
        <strain evidence="1 2">2789STDY5834928</strain>
    </source>
</reference>
<organism evidence="1 2">
    <name type="scientific">[Eubacterium] siraeum</name>
    <dbReference type="NCBI Taxonomy" id="39492"/>
    <lineage>
        <taxon>Bacteria</taxon>
        <taxon>Bacillati</taxon>
        <taxon>Bacillota</taxon>
        <taxon>Clostridia</taxon>
        <taxon>Eubacteriales</taxon>
        <taxon>Oscillospiraceae</taxon>
        <taxon>Oscillospiraceae incertae sedis</taxon>
    </lineage>
</organism>
<dbReference type="OrthoDB" id="1861400at2"/>
<evidence type="ECO:0000313" key="2">
    <source>
        <dbReference type="Proteomes" id="UP000095662"/>
    </source>
</evidence>